<proteinExistence type="predicted"/>
<dbReference type="AlphaFoldDB" id="A0A2V1DVJ3"/>
<feature type="compositionally biased region" description="Acidic residues" evidence="2">
    <location>
        <begin position="386"/>
        <end position="407"/>
    </location>
</feature>
<feature type="coiled-coil region" evidence="1">
    <location>
        <begin position="589"/>
        <end position="616"/>
    </location>
</feature>
<sequence length="765" mass="86687">MARKNKAAAVVNPPKERSDDSDDAAEKQLFEEFEASSARKAQPQPDPSAVRNANLLNDARRSTAPDPKKGGDGKLRRPNFMRMDLAKLSREKIARSNDIYDFPAGSPEKDTQDSPFKLPTTVNKKTLKRVKKGKQPVRANGEQAAVRKQAVLPEDKPKEDKPKEENPKKDKPKKAKVAARVPEVDVIIPSSHSDPLEAPSSPPPTLPILEDSNHQTTLPLRKSKRKPNDQASNPVRSAKSPRRDVEISTQKRKSHPKVVIPVSKSRKLTPLTKPSQAKPASKSTSGTREDDISGNPTVQEPTTQTLPKTKALHTSSAQNHSIRRRGRPPSSGRPASTNGTNDVSSISKNTVTTQKNTQGREGDTAETSSEQIQQQEEELESNHEVSEEESERNDDAPEESAAESDDDNLDALGRVFKFLDGERRSGDCVTEDGIDIARFCQAALDFNSNADLTLDDMILSANELETKLTACGAGKSREELKAIKIDAYAYLFRDLARYLEMSYDWLAETQGPVQESISSMRIIFLVVRAIIDFKDMIAHWKMPISDHDKGGRLVKDVDAKLIAPLRKVQKEYDFALDELEVDVNRKRMREKYEWQRLEKEHEMAQKQREAAMYQERWRRWQDLHTCRLKYEFDTILRRRLFIDQSLFDTLLEQSEERDANGQKFERLPVFRDRDSPPARRGSPHVNISWPEEHIEALVDGLQIHSGSDVFEDIFKAYCFPGGELQRYTVPEITAQAAWIRSELSERFRQNDWEIPAWIKQIPVLP</sequence>
<dbReference type="EMBL" id="KZ805367">
    <property type="protein sequence ID" value="PVI00840.1"/>
    <property type="molecule type" value="Genomic_DNA"/>
</dbReference>
<organism evidence="3 4">
    <name type="scientific">Periconia macrospinosa</name>
    <dbReference type="NCBI Taxonomy" id="97972"/>
    <lineage>
        <taxon>Eukaryota</taxon>
        <taxon>Fungi</taxon>
        <taxon>Dikarya</taxon>
        <taxon>Ascomycota</taxon>
        <taxon>Pezizomycotina</taxon>
        <taxon>Dothideomycetes</taxon>
        <taxon>Pleosporomycetidae</taxon>
        <taxon>Pleosporales</taxon>
        <taxon>Massarineae</taxon>
        <taxon>Periconiaceae</taxon>
        <taxon>Periconia</taxon>
    </lineage>
</organism>
<feature type="compositionally biased region" description="Basic and acidic residues" evidence="2">
    <location>
        <begin position="153"/>
        <end position="169"/>
    </location>
</feature>
<evidence type="ECO:0000313" key="4">
    <source>
        <dbReference type="Proteomes" id="UP000244855"/>
    </source>
</evidence>
<evidence type="ECO:0000256" key="1">
    <source>
        <dbReference type="SAM" id="Coils"/>
    </source>
</evidence>
<protein>
    <submittedName>
        <fullName evidence="3">Uncharacterized protein</fullName>
    </submittedName>
</protein>
<reference evidence="3 4" key="1">
    <citation type="journal article" date="2018" name="Sci. Rep.">
        <title>Comparative genomics provides insights into the lifestyle and reveals functional heterogeneity of dark septate endophytic fungi.</title>
        <authorList>
            <person name="Knapp D.G."/>
            <person name="Nemeth J.B."/>
            <person name="Barry K."/>
            <person name="Hainaut M."/>
            <person name="Henrissat B."/>
            <person name="Johnson J."/>
            <person name="Kuo A."/>
            <person name="Lim J.H.P."/>
            <person name="Lipzen A."/>
            <person name="Nolan M."/>
            <person name="Ohm R.A."/>
            <person name="Tamas L."/>
            <person name="Grigoriev I.V."/>
            <person name="Spatafora J.W."/>
            <person name="Nagy L.G."/>
            <person name="Kovacs G.M."/>
        </authorList>
    </citation>
    <scope>NUCLEOTIDE SEQUENCE [LARGE SCALE GENOMIC DNA]</scope>
    <source>
        <strain evidence="3 4">DSE2036</strain>
    </source>
</reference>
<dbReference type="Proteomes" id="UP000244855">
    <property type="component" value="Unassembled WGS sequence"/>
</dbReference>
<keyword evidence="4" id="KW-1185">Reference proteome</keyword>
<feature type="compositionally biased region" description="Basic and acidic residues" evidence="2">
    <location>
        <begin position="14"/>
        <end position="30"/>
    </location>
</feature>
<feature type="compositionally biased region" description="Basic residues" evidence="2">
    <location>
        <begin position="125"/>
        <end position="135"/>
    </location>
</feature>
<dbReference type="STRING" id="97972.A0A2V1DVJ3"/>
<feature type="compositionally biased region" description="Basic and acidic residues" evidence="2">
    <location>
        <begin position="84"/>
        <end position="95"/>
    </location>
</feature>
<evidence type="ECO:0000256" key="2">
    <source>
        <dbReference type="SAM" id="MobiDB-lite"/>
    </source>
</evidence>
<feature type="compositionally biased region" description="Basic and acidic residues" evidence="2">
    <location>
        <begin position="58"/>
        <end position="75"/>
    </location>
</feature>
<feature type="region of interest" description="Disordered" evidence="2">
    <location>
        <begin position="1"/>
        <end position="407"/>
    </location>
</feature>
<feature type="compositionally biased region" description="Polar residues" evidence="2">
    <location>
        <begin position="294"/>
        <end position="320"/>
    </location>
</feature>
<keyword evidence="1" id="KW-0175">Coiled coil</keyword>
<name>A0A2V1DVJ3_9PLEO</name>
<feature type="compositionally biased region" description="Polar residues" evidence="2">
    <location>
        <begin position="335"/>
        <end position="357"/>
    </location>
</feature>
<accession>A0A2V1DVJ3</accession>
<evidence type="ECO:0000313" key="3">
    <source>
        <dbReference type="EMBL" id="PVI00840.1"/>
    </source>
</evidence>
<gene>
    <name evidence="3" type="ORF">DM02DRAFT_614090</name>
</gene>
<dbReference type="OrthoDB" id="3939134at2759"/>